<keyword evidence="2" id="KW-0677">Repeat</keyword>
<proteinExistence type="inferred from homology"/>
<dbReference type="Pfam" id="PF00352">
    <property type="entry name" value="TBP"/>
    <property type="match status" value="1"/>
</dbReference>
<evidence type="ECO:0000313" key="5">
    <source>
        <dbReference type="EMBL" id="MBV0926435.1"/>
    </source>
</evidence>
<dbReference type="PRINTS" id="PR00686">
    <property type="entry name" value="TIFACTORIID"/>
</dbReference>
<dbReference type="GO" id="GO:0006352">
    <property type="term" value="P:DNA-templated transcription initiation"/>
    <property type="evidence" value="ECO:0007669"/>
    <property type="project" value="InterPro"/>
</dbReference>
<dbReference type="InterPro" id="IPR012295">
    <property type="entry name" value="TBP_dom_sf"/>
</dbReference>
<dbReference type="SUPFAM" id="SSF55945">
    <property type="entry name" value="TATA-box binding protein-like"/>
    <property type="match status" value="1"/>
</dbReference>
<dbReference type="Proteomes" id="UP000766550">
    <property type="component" value="Unassembled WGS sequence"/>
</dbReference>
<sequence>MSISAESIQVENVVASSDIGQELALESLAMDLEGSDYDPENFPGLV</sequence>
<accession>A0A8J7Y8A6</accession>
<evidence type="ECO:0000313" key="6">
    <source>
        <dbReference type="Proteomes" id="UP000766550"/>
    </source>
</evidence>
<name>A0A8J7Y8A6_9EURY</name>
<comment type="caution">
    <text evidence="5">The sequence shown here is derived from an EMBL/GenBank/DDBJ whole genome shotgun (WGS) entry which is preliminary data.</text>
</comment>
<dbReference type="Gene3D" id="3.30.310.10">
    <property type="entry name" value="TATA-Binding Protein"/>
    <property type="match status" value="1"/>
</dbReference>
<gene>
    <name evidence="5" type="ORF">KTS45_19705</name>
</gene>
<reference evidence="5 6" key="1">
    <citation type="submission" date="2021-06" db="EMBL/GenBank/DDBJ databases">
        <title>New haloarchaea isolates fom saline soil.</title>
        <authorList>
            <person name="Duran-Viseras A."/>
            <person name="Sanchez-Porro C.S."/>
            <person name="Ventosa A."/>
        </authorList>
    </citation>
    <scope>NUCLEOTIDE SEQUENCE [LARGE SCALE GENOMIC DNA]</scope>
    <source>
        <strain evidence="5 6">JCM 183640</strain>
    </source>
</reference>
<dbReference type="AlphaFoldDB" id="A0A8J7Y8A6"/>
<dbReference type="InterPro" id="IPR000814">
    <property type="entry name" value="TBP"/>
</dbReference>
<feature type="non-terminal residue" evidence="5">
    <location>
        <position position="46"/>
    </location>
</feature>
<protein>
    <submittedName>
        <fullName evidence="5">TATA-box-binding protein</fullName>
    </submittedName>
</protein>
<keyword evidence="6" id="KW-1185">Reference proteome</keyword>
<evidence type="ECO:0000256" key="1">
    <source>
        <dbReference type="ARBA" id="ARBA00005560"/>
    </source>
</evidence>
<evidence type="ECO:0000256" key="2">
    <source>
        <dbReference type="ARBA" id="ARBA00022737"/>
    </source>
</evidence>
<evidence type="ECO:0000256" key="3">
    <source>
        <dbReference type="ARBA" id="ARBA00023125"/>
    </source>
</evidence>
<organism evidence="5 6">
    <name type="scientific">Haloarcula limicola</name>
    <dbReference type="NCBI Taxonomy" id="1429915"/>
    <lineage>
        <taxon>Archaea</taxon>
        <taxon>Methanobacteriati</taxon>
        <taxon>Methanobacteriota</taxon>
        <taxon>Stenosarchaea group</taxon>
        <taxon>Halobacteria</taxon>
        <taxon>Halobacteriales</taxon>
        <taxon>Haloarculaceae</taxon>
        <taxon>Haloarcula</taxon>
    </lineage>
</organism>
<keyword evidence="4" id="KW-0804">Transcription</keyword>
<evidence type="ECO:0000256" key="4">
    <source>
        <dbReference type="ARBA" id="ARBA00023163"/>
    </source>
</evidence>
<keyword evidence="3" id="KW-0238">DNA-binding</keyword>
<dbReference type="EMBL" id="JAHQXF010000005">
    <property type="protein sequence ID" value="MBV0926435.1"/>
    <property type="molecule type" value="Genomic_DNA"/>
</dbReference>
<dbReference type="GO" id="GO:0003677">
    <property type="term" value="F:DNA binding"/>
    <property type="evidence" value="ECO:0007669"/>
    <property type="project" value="UniProtKB-KW"/>
</dbReference>
<comment type="similarity">
    <text evidence="1">Belongs to the TBP family.</text>
</comment>